<evidence type="ECO:0000313" key="4">
    <source>
        <dbReference type="Proteomes" id="UP001412239"/>
    </source>
</evidence>
<keyword evidence="4" id="KW-1185">Reference proteome</keyword>
<dbReference type="InterPro" id="IPR021264">
    <property type="entry name" value="AFUB_079030/YDR124W-like"/>
</dbReference>
<feature type="region of interest" description="Disordered" evidence="1">
    <location>
        <begin position="522"/>
        <end position="668"/>
    </location>
</feature>
<feature type="region of interest" description="Disordered" evidence="1">
    <location>
        <begin position="98"/>
        <end position="241"/>
    </location>
</feature>
<feature type="compositionally biased region" description="Polar residues" evidence="1">
    <location>
        <begin position="531"/>
        <end position="546"/>
    </location>
</feature>
<feature type="compositionally biased region" description="Basic residues" evidence="1">
    <location>
        <begin position="219"/>
        <end position="230"/>
    </location>
</feature>
<feature type="region of interest" description="Disordered" evidence="1">
    <location>
        <begin position="298"/>
        <end position="317"/>
    </location>
</feature>
<feature type="region of interest" description="Disordered" evidence="1">
    <location>
        <begin position="1"/>
        <end position="22"/>
    </location>
</feature>
<proteinExistence type="predicted"/>
<dbReference type="PANTHER" id="PTHR36102:SF1">
    <property type="entry name" value="YDR124W-LIKE HELICAL BUNDLE DOMAIN-CONTAINING PROTEIN"/>
    <property type="match status" value="1"/>
</dbReference>
<evidence type="ECO:0000313" key="3">
    <source>
        <dbReference type="EMBL" id="CUS10943.1"/>
    </source>
</evidence>
<dbReference type="Pfam" id="PF11001">
    <property type="entry name" value="AFUB_07903_YDR124W_hel"/>
    <property type="match status" value="1"/>
</dbReference>
<accession>A0A292PWS3</accession>
<organism evidence="3 4">
    <name type="scientific">Tuber aestivum</name>
    <name type="common">summer truffle</name>
    <dbReference type="NCBI Taxonomy" id="59557"/>
    <lineage>
        <taxon>Eukaryota</taxon>
        <taxon>Fungi</taxon>
        <taxon>Dikarya</taxon>
        <taxon>Ascomycota</taxon>
        <taxon>Pezizomycotina</taxon>
        <taxon>Pezizomycetes</taxon>
        <taxon>Pezizales</taxon>
        <taxon>Tuberaceae</taxon>
        <taxon>Tuber</taxon>
    </lineage>
</organism>
<feature type="compositionally biased region" description="Acidic residues" evidence="1">
    <location>
        <begin position="124"/>
        <end position="139"/>
    </location>
</feature>
<feature type="domain" description="Subtelomeric hrmA-associated cluster protein AFUB-079030/YDR124W-like helical bundle" evidence="2">
    <location>
        <begin position="256"/>
        <end position="373"/>
    </location>
</feature>
<feature type="compositionally biased region" description="Polar residues" evidence="1">
    <location>
        <begin position="156"/>
        <end position="166"/>
    </location>
</feature>
<feature type="compositionally biased region" description="Low complexity" evidence="1">
    <location>
        <begin position="603"/>
        <end position="622"/>
    </location>
</feature>
<feature type="compositionally biased region" description="Polar residues" evidence="1">
    <location>
        <begin position="567"/>
        <end position="590"/>
    </location>
</feature>
<evidence type="ECO:0000259" key="2">
    <source>
        <dbReference type="Pfam" id="PF11001"/>
    </source>
</evidence>
<protein>
    <recommendedName>
        <fullName evidence="2">Subtelomeric hrmA-associated cluster protein AFUB-079030/YDR124W-like helical bundle domain-containing protein</fullName>
    </recommendedName>
</protein>
<feature type="compositionally biased region" description="Polar residues" evidence="1">
    <location>
        <begin position="467"/>
        <end position="491"/>
    </location>
</feature>
<dbReference type="PANTHER" id="PTHR36102">
    <property type="entry name" value="CHROMOSOME 10, WHOLE GENOME SHOTGUN SEQUENCE"/>
    <property type="match status" value="1"/>
</dbReference>
<gene>
    <name evidence="3" type="ORF">GSTUAT00004974001</name>
</gene>
<dbReference type="AlphaFoldDB" id="A0A292PWS3"/>
<feature type="compositionally biased region" description="Polar residues" evidence="1">
    <location>
        <begin position="498"/>
        <end position="507"/>
    </location>
</feature>
<evidence type="ECO:0000256" key="1">
    <source>
        <dbReference type="SAM" id="MobiDB-lite"/>
    </source>
</evidence>
<dbReference type="EMBL" id="LN891036">
    <property type="protein sequence ID" value="CUS10943.1"/>
    <property type="molecule type" value="Genomic_DNA"/>
</dbReference>
<feature type="compositionally biased region" description="Polar residues" evidence="1">
    <location>
        <begin position="432"/>
        <end position="450"/>
    </location>
</feature>
<name>A0A292PWS3_9PEZI</name>
<sequence>MSHTLIPSRDDPFQLSTPVEPKTPMQFRTKSPAHLPLIKQLQRQSELSSSQFALLLVDANGHSQLVGSEAFREHLGRWLPDEVRKDASQISVAAAMKKGIQRHHRNDYDKDHQSPNRGSNGVDIDGDMEDEDDGNEGDIDGGQWADAEADEDNHDGSSIHQQSTPPEDSDCLSSPKAMRANGDSGILLPPPPADQRRIIRANGANRKRPVQPELQTTPAKKRRSTVKRSVRRADSSSGESNDVVLHEEIEYKGLDITNEEEVNTFFETRLRQMQQLVCKVVAKCWIKVIEPKKQSNFPYNRGEESKPSWWPPNARHKEPDHLMKPERLRLLLTMLRCRKVPVAKLEAATAEATAHIPPEKAPLLEEIYRVAKMEERYRSGGLAPGTLCFVAASEKIVKSPNQKVPSPKMNGGSSSPIIGASGALRNMGRRMSSAQSPGQPQLSPTITNGESGLRAAPRLNTDIVTGGSMSHIQSQNPFRGNRGQSNVQPLNPQAGLGYSTNGYVSQTSPVHDEQYMDQNQMPLGYTPYLVNPQQQQPTPHRNSIATSHGYPGANPPPPHPSLRRTHTSPNISQQSQSYAGWPSQMPNTPLVNGMYSPYSPNTQSQHSPHGSHSGHPSRGPQSASNPPTPVTATSYQQLPHPLPPMHQQSQLVTPPSHDIPGGDERGEQQFETPAMAGPIRSGSIQHQHSHISHVSYSDFLENEHDLGAVQENAVSVEDGQQGGRSK</sequence>
<dbReference type="InterPro" id="IPR047092">
    <property type="entry name" value="AFUB_07903/YDR124W-like_hel"/>
</dbReference>
<reference evidence="3" key="1">
    <citation type="submission" date="2015-10" db="EMBL/GenBank/DDBJ databases">
        <authorList>
            <person name="Regsiter A."/>
            <person name="william w."/>
        </authorList>
    </citation>
    <scope>NUCLEOTIDE SEQUENCE</scope>
    <source>
        <strain evidence="3">Montdore</strain>
    </source>
</reference>
<dbReference type="Proteomes" id="UP001412239">
    <property type="component" value="Unassembled WGS sequence"/>
</dbReference>
<feature type="region of interest" description="Disordered" evidence="1">
    <location>
        <begin position="429"/>
        <end position="507"/>
    </location>
</feature>